<reference evidence="4 5" key="1">
    <citation type="submission" date="2010-12" db="EMBL/GenBank/DDBJ databases">
        <authorList>
            <person name="Muzny D."/>
            <person name="Qin X."/>
            <person name="Deng J."/>
            <person name="Jiang H."/>
            <person name="Liu Y."/>
            <person name="Qu J."/>
            <person name="Song X.-Z."/>
            <person name="Zhang L."/>
            <person name="Thornton R."/>
            <person name="Coyle M."/>
            <person name="Francisco L."/>
            <person name="Jackson L."/>
            <person name="Javaid M."/>
            <person name="Korchina V."/>
            <person name="Kovar C."/>
            <person name="Mata R."/>
            <person name="Mathew T."/>
            <person name="Ngo R."/>
            <person name="Nguyen L."/>
            <person name="Nguyen N."/>
            <person name="Okwuonu G."/>
            <person name="Ongeri F."/>
            <person name="Pham C."/>
            <person name="Simmons D."/>
            <person name="Wilczek-Boney K."/>
            <person name="Hale W."/>
            <person name="Jakkamsetti A."/>
            <person name="Pham P."/>
            <person name="Ruth R."/>
            <person name="San Lucas F."/>
            <person name="Warren J."/>
            <person name="Zhang J."/>
            <person name="Zhao Z."/>
            <person name="Zhou C."/>
            <person name="Zhu D."/>
            <person name="Lee S."/>
            <person name="Bess C."/>
            <person name="Blankenburg K."/>
            <person name="Forbes L."/>
            <person name="Fu Q."/>
            <person name="Gubbala S."/>
            <person name="Hirani K."/>
            <person name="Jayaseelan J.C."/>
            <person name="Lara F."/>
            <person name="Munidasa M."/>
            <person name="Palculict T."/>
            <person name="Patil S."/>
            <person name="Pu L.-L."/>
            <person name="Saada N."/>
            <person name="Tang L."/>
            <person name="Weissenberger G."/>
            <person name="Zhu Y."/>
            <person name="Hemphill L."/>
            <person name="Shang Y."/>
            <person name="Youmans B."/>
            <person name="Ayvaz T."/>
            <person name="Ross M."/>
            <person name="Santibanez J."/>
            <person name="Aqrawi P."/>
            <person name="Gross S."/>
            <person name="Joshi V."/>
            <person name="Fowler G."/>
            <person name="Nazareth L."/>
            <person name="Reid J."/>
            <person name="Worley K."/>
            <person name="Petrosino J."/>
            <person name="Highlander S."/>
            <person name="Gibbs R."/>
        </authorList>
    </citation>
    <scope>NUCLEOTIDE SEQUENCE [LARGE SCALE GENOMIC DNA]</scope>
    <source>
        <strain evidence="4 5">DSM 3986</strain>
    </source>
</reference>
<dbReference type="GO" id="GO:0007064">
    <property type="term" value="P:mitotic sister chromatid cohesion"/>
    <property type="evidence" value="ECO:0007669"/>
    <property type="project" value="TreeGrafter"/>
</dbReference>
<dbReference type="InterPro" id="IPR051556">
    <property type="entry name" value="N-term/lysine_N-AcTrnsfr"/>
</dbReference>
<dbReference type="eggNOG" id="COG0456">
    <property type="taxonomic scope" value="Bacteria"/>
</dbReference>
<evidence type="ECO:0000313" key="5">
    <source>
        <dbReference type="Proteomes" id="UP000003434"/>
    </source>
</evidence>
<comment type="caution">
    <text evidence="4">The sequence shown here is derived from an EMBL/GenBank/DDBJ whole genome shotgun (WGS) entry which is preliminary data.</text>
</comment>
<organism evidence="4 5">
    <name type="scientific">Lachnoanaerobaculum saburreum DSM 3986</name>
    <dbReference type="NCBI Taxonomy" id="887325"/>
    <lineage>
        <taxon>Bacteria</taxon>
        <taxon>Bacillati</taxon>
        <taxon>Bacillota</taxon>
        <taxon>Clostridia</taxon>
        <taxon>Lachnospirales</taxon>
        <taxon>Lachnospiraceae</taxon>
        <taxon>Lachnoanaerobaculum</taxon>
    </lineage>
</organism>
<name>E6LRX1_9FIRM</name>
<dbReference type="EMBL" id="AEPW01000106">
    <property type="protein sequence ID" value="EFU75348.1"/>
    <property type="molecule type" value="Genomic_DNA"/>
</dbReference>
<dbReference type="GO" id="GO:0016747">
    <property type="term" value="F:acyltransferase activity, transferring groups other than amino-acyl groups"/>
    <property type="evidence" value="ECO:0007669"/>
    <property type="project" value="InterPro"/>
</dbReference>
<dbReference type="PANTHER" id="PTHR42919:SF8">
    <property type="entry name" value="N-ALPHA-ACETYLTRANSFERASE 50"/>
    <property type="match status" value="1"/>
</dbReference>
<dbReference type="PROSITE" id="PS51186">
    <property type="entry name" value="GNAT"/>
    <property type="match status" value="1"/>
</dbReference>
<protein>
    <submittedName>
        <fullName evidence="4">Acetyltransferase, GNAT family</fullName>
    </submittedName>
</protein>
<evidence type="ECO:0000256" key="2">
    <source>
        <dbReference type="ARBA" id="ARBA00023315"/>
    </source>
</evidence>
<evidence type="ECO:0000256" key="1">
    <source>
        <dbReference type="ARBA" id="ARBA00022679"/>
    </source>
</evidence>
<keyword evidence="1 4" id="KW-0808">Transferase</keyword>
<dbReference type="PANTHER" id="PTHR42919">
    <property type="entry name" value="N-ALPHA-ACETYLTRANSFERASE"/>
    <property type="match status" value="1"/>
</dbReference>
<dbReference type="AlphaFoldDB" id="E6LRX1"/>
<dbReference type="CDD" id="cd04301">
    <property type="entry name" value="NAT_SF"/>
    <property type="match status" value="1"/>
</dbReference>
<dbReference type="InterPro" id="IPR000182">
    <property type="entry name" value="GNAT_dom"/>
</dbReference>
<gene>
    <name evidence="4" type="ORF">HMPREF0381_2706</name>
</gene>
<evidence type="ECO:0000313" key="4">
    <source>
        <dbReference type="EMBL" id="EFU75348.1"/>
    </source>
</evidence>
<proteinExistence type="predicted"/>
<accession>E6LRX1</accession>
<dbReference type="HOGENOM" id="CLU_107134_0_0_9"/>
<dbReference type="GO" id="GO:0031415">
    <property type="term" value="C:NatA complex"/>
    <property type="evidence" value="ECO:0007669"/>
    <property type="project" value="TreeGrafter"/>
</dbReference>
<feature type="domain" description="N-acetyltransferase" evidence="3">
    <location>
        <begin position="9"/>
        <end position="162"/>
    </location>
</feature>
<evidence type="ECO:0000259" key="3">
    <source>
        <dbReference type="PROSITE" id="PS51186"/>
    </source>
</evidence>
<keyword evidence="2" id="KW-0012">Acyltransferase</keyword>
<dbReference type="Gene3D" id="3.40.630.30">
    <property type="match status" value="1"/>
</dbReference>
<sequence length="162" mass="18860">MPEEVYMDYKIRKLKKDEVRILEIFLYEAIFIPEGVEPPPKDIINHPDLNIYISDFGGKTDLCYVAEVSKKIVGAAWTRIINDYGHIDDETPSLSISLLKEFRNQGIGTTMVKQILKKLKEQGYKQVSLSVQKKNYAFNMYKNVGFEIVRENKEDYIMVCRL</sequence>
<dbReference type="Proteomes" id="UP000003434">
    <property type="component" value="Unassembled WGS sequence"/>
</dbReference>
<dbReference type="Pfam" id="PF00583">
    <property type="entry name" value="Acetyltransf_1"/>
    <property type="match status" value="1"/>
</dbReference>
<dbReference type="SUPFAM" id="SSF55729">
    <property type="entry name" value="Acyl-CoA N-acyltransferases (Nat)"/>
    <property type="match status" value="1"/>
</dbReference>
<dbReference type="InterPro" id="IPR016181">
    <property type="entry name" value="Acyl_CoA_acyltransferase"/>
</dbReference>